<dbReference type="NCBIfam" id="TIGR03618">
    <property type="entry name" value="Rv1155_F420"/>
    <property type="match status" value="1"/>
</dbReference>
<name>A0A381V8J3_9ZZZZ</name>
<dbReference type="EMBL" id="UINC01008061">
    <property type="protein sequence ID" value="SVA36321.1"/>
    <property type="molecule type" value="Genomic_DNA"/>
</dbReference>
<protein>
    <recommendedName>
        <fullName evidence="2">Pyridoxamine 5'-phosphate oxidase N-terminal domain-containing protein</fullName>
    </recommendedName>
</protein>
<dbReference type="PANTHER" id="PTHR35176:SF2">
    <property type="entry name" value="F420H(2)-DEPENDENT REDUCTASE RV1155"/>
    <property type="match status" value="1"/>
</dbReference>
<evidence type="ECO:0000313" key="3">
    <source>
        <dbReference type="EMBL" id="SVA36321.1"/>
    </source>
</evidence>
<evidence type="ECO:0000259" key="2">
    <source>
        <dbReference type="Pfam" id="PF01243"/>
    </source>
</evidence>
<accession>A0A381V8J3</accession>
<proteinExistence type="predicted"/>
<dbReference type="InterPro" id="IPR019920">
    <property type="entry name" value="F420-binding_dom_put"/>
</dbReference>
<reference evidence="3" key="1">
    <citation type="submission" date="2018-05" db="EMBL/GenBank/DDBJ databases">
        <authorList>
            <person name="Lanie J.A."/>
            <person name="Ng W.-L."/>
            <person name="Kazmierczak K.M."/>
            <person name="Andrzejewski T.M."/>
            <person name="Davidsen T.M."/>
            <person name="Wayne K.J."/>
            <person name="Tettelin H."/>
            <person name="Glass J.I."/>
            <person name="Rusch D."/>
            <person name="Podicherti R."/>
            <person name="Tsui H.-C.T."/>
            <person name="Winkler M.E."/>
        </authorList>
    </citation>
    <scope>NUCLEOTIDE SEQUENCE</scope>
</reference>
<dbReference type="GO" id="GO:0005829">
    <property type="term" value="C:cytosol"/>
    <property type="evidence" value="ECO:0007669"/>
    <property type="project" value="TreeGrafter"/>
</dbReference>
<evidence type="ECO:0000256" key="1">
    <source>
        <dbReference type="ARBA" id="ARBA00023002"/>
    </source>
</evidence>
<keyword evidence="1" id="KW-0560">Oxidoreductase</keyword>
<dbReference type="GO" id="GO:0016627">
    <property type="term" value="F:oxidoreductase activity, acting on the CH-CH group of donors"/>
    <property type="evidence" value="ECO:0007669"/>
    <property type="project" value="TreeGrafter"/>
</dbReference>
<dbReference type="Gene3D" id="2.30.110.10">
    <property type="entry name" value="Electron Transport, Fmn-binding Protein, Chain A"/>
    <property type="match status" value="1"/>
</dbReference>
<dbReference type="InterPro" id="IPR012349">
    <property type="entry name" value="Split_barrel_FMN-bd"/>
</dbReference>
<dbReference type="Pfam" id="PF01243">
    <property type="entry name" value="PNPOx_N"/>
    <property type="match status" value="1"/>
</dbReference>
<dbReference type="AlphaFoldDB" id="A0A381V8J3"/>
<dbReference type="InterPro" id="IPR052019">
    <property type="entry name" value="F420H2_bilvrd_red/Heme_oxyg"/>
</dbReference>
<dbReference type="GO" id="GO:0070967">
    <property type="term" value="F:coenzyme F420 binding"/>
    <property type="evidence" value="ECO:0007669"/>
    <property type="project" value="TreeGrafter"/>
</dbReference>
<dbReference type="SUPFAM" id="SSF50475">
    <property type="entry name" value="FMN-binding split barrel"/>
    <property type="match status" value="1"/>
</dbReference>
<dbReference type="PANTHER" id="PTHR35176">
    <property type="entry name" value="HEME OXYGENASE HI_0854-RELATED"/>
    <property type="match status" value="1"/>
</dbReference>
<organism evidence="3">
    <name type="scientific">marine metagenome</name>
    <dbReference type="NCBI Taxonomy" id="408172"/>
    <lineage>
        <taxon>unclassified sequences</taxon>
        <taxon>metagenomes</taxon>
        <taxon>ecological metagenomes</taxon>
    </lineage>
</organism>
<dbReference type="InterPro" id="IPR011576">
    <property type="entry name" value="Pyridox_Oxase_N"/>
</dbReference>
<feature type="domain" description="Pyridoxamine 5'-phosphate oxidase N-terminal" evidence="2">
    <location>
        <begin position="4"/>
        <end position="136"/>
    </location>
</feature>
<sequence length="140" mass="15732">MQLDKIEEIVVHNHEAVFTTFRRSGAIQMSIVTVGVLLNGVAFTISPGSAKLANLRRNPRCSLLVSRRDWGDYAVLEGLAQILSPDATPIEELRLTLREVYRAASGKEHPDWEEFDQAVQEDRRSVIIVVPEHIYYSDAG</sequence>
<gene>
    <name evidence="3" type="ORF">METZ01_LOCUS89175</name>
</gene>